<dbReference type="Proteomes" id="UP000198862">
    <property type="component" value="Unassembled WGS sequence"/>
</dbReference>
<dbReference type="STRING" id="1123010.SAMN02745724_04525"/>
<sequence>MNFWNRALIIILSLCFLLPVFAADKPNILILGEDAAGDSVPRSSRVFKRVLDALINQMHDKGFDVYDEAVLTLLENNSSHIRRTDSEIIEVARASKRPPIDVVVIFQIYASTQNLEFNTRINTLLMGRLLNVKTGKHLGNFEIDSGKNFTGPAQCQQECILTIVGDKSRILANDLGAVLAEKLVWMNNGDVSEPSKNNKMVTEYALIFDGFNAKEYMAIEEYLVIFSGYTRHRPIEIRHTRSEIWYQSSIGTAKLDRNLNKMLAELDMQSIINFEGNTFTVKRITFRNKEIKENNEVW</sequence>
<dbReference type="EMBL" id="FOLO01000057">
    <property type="protein sequence ID" value="SFD43726.1"/>
    <property type="molecule type" value="Genomic_DNA"/>
</dbReference>
<evidence type="ECO:0000256" key="1">
    <source>
        <dbReference type="SAM" id="SignalP"/>
    </source>
</evidence>
<dbReference type="RefSeq" id="WP_091990108.1">
    <property type="nucleotide sequence ID" value="NZ_FOLO01000057.1"/>
</dbReference>
<feature type="chain" id="PRO_5011486869" evidence="1">
    <location>
        <begin position="23"/>
        <end position="298"/>
    </location>
</feature>
<gene>
    <name evidence="2" type="ORF">SAMN02745724_04525</name>
</gene>
<feature type="signal peptide" evidence="1">
    <location>
        <begin position="1"/>
        <end position="22"/>
    </location>
</feature>
<reference evidence="2 3" key="1">
    <citation type="submission" date="2016-10" db="EMBL/GenBank/DDBJ databases">
        <authorList>
            <person name="de Groot N.N."/>
        </authorList>
    </citation>
    <scope>NUCLEOTIDE SEQUENCE [LARGE SCALE GENOMIC DNA]</scope>
    <source>
        <strain evidence="2 3">DSM 6059</strain>
    </source>
</reference>
<proteinExistence type="predicted"/>
<evidence type="ECO:0000313" key="2">
    <source>
        <dbReference type="EMBL" id="SFD43726.1"/>
    </source>
</evidence>
<keyword evidence="3" id="KW-1185">Reference proteome</keyword>
<dbReference type="AlphaFoldDB" id="A0A1I1SB82"/>
<protein>
    <submittedName>
        <fullName evidence="2">Uncharacterized protein</fullName>
    </submittedName>
</protein>
<organism evidence="2 3">
    <name type="scientific">Pseudoalteromonas denitrificans DSM 6059</name>
    <dbReference type="NCBI Taxonomy" id="1123010"/>
    <lineage>
        <taxon>Bacteria</taxon>
        <taxon>Pseudomonadati</taxon>
        <taxon>Pseudomonadota</taxon>
        <taxon>Gammaproteobacteria</taxon>
        <taxon>Alteromonadales</taxon>
        <taxon>Pseudoalteromonadaceae</taxon>
        <taxon>Pseudoalteromonas</taxon>
    </lineage>
</organism>
<name>A0A1I1SB82_9GAMM</name>
<keyword evidence="1" id="KW-0732">Signal</keyword>
<accession>A0A1I1SB82</accession>
<dbReference type="OrthoDB" id="5446097at2"/>
<evidence type="ECO:0000313" key="3">
    <source>
        <dbReference type="Proteomes" id="UP000198862"/>
    </source>
</evidence>